<reference evidence="2" key="1">
    <citation type="submission" date="2017-05" db="EMBL/GenBank/DDBJ databases">
        <authorList>
            <person name="Barney B.M."/>
        </authorList>
    </citation>
    <scope>NUCLEOTIDE SEQUENCE [LARGE SCALE GENOMIC DNA]</scope>
    <source>
        <strain evidence="2">PSBB022</strain>
    </source>
</reference>
<proteinExistence type="predicted"/>
<dbReference type="Proteomes" id="UP000216101">
    <property type="component" value="Unassembled WGS sequence"/>
</dbReference>
<protein>
    <submittedName>
        <fullName evidence="1">Uncharacterized protein</fullName>
    </submittedName>
</protein>
<keyword evidence="2" id="KW-1185">Reference proteome</keyword>
<evidence type="ECO:0000313" key="1">
    <source>
        <dbReference type="EMBL" id="OZY84851.1"/>
    </source>
</evidence>
<dbReference type="AlphaFoldDB" id="A0A266Q645"/>
<sequence>MSNTDLTNETKKAMGFVETTPRCANCKHQKEVDDNYVDRMWHKVCTYSNLCEFRVNENSSCAKFSPKPKVV</sequence>
<comment type="caution">
    <text evidence="1">The sequence shown here is derived from an EMBL/GenBank/DDBJ whole genome shotgun (WGS) entry which is preliminary data.</text>
</comment>
<name>A0A266Q645_9GAMM</name>
<dbReference type="EMBL" id="NHNI01000002">
    <property type="protein sequence ID" value="OZY84851.1"/>
    <property type="molecule type" value="Genomic_DNA"/>
</dbReference>
<accession>A0A266Q645</accession>
<gene>
    <name evidence="1" type="ORF">CBP51_16960</name>
</gene>
<organism evidence="1 2">
    <name type="scientific">Cellvibrio mixtus</name>
    <dbReference type="NCBI Taxonomy" id="39650"/>
    <lineage>
        <taxon>Bacteria</taxon>
        <taxon>Pseudomonadati</taxon>
        <taxon>Pseudomonadota</taxon>
        <taxon>Gammaproteobacteria</taxon>
        <taxon>Cellvibrionales</taxon>
        <taxon>Cellvibrionaceae</taxon>
        <taxon>Cellvibrio</taxon>
    </lineage>
</organism>
<evidence type="ECO:0000313" key="2">
    <source>
        <dbReference type="Proteomes" id="UP000216101"/>
    </source>
</evidence>